<evidence type="ECO:0000313" key="2">
    <source>
        <dbReference type="EMBL" id="AXE81913.1"/>
    </source>
</evidence>
<dbReference type="AlphaFoldDB" id="A0A2Z5JNH6"/>
<feature type="compositionally biased region" description="Basic and acidic residues" evidence="1">
    <location>
        <begin position="238"/>
        <end position="252"/>
    </location>
</feature>
<organism evidence="2 3">
    <name type="scientific">Streptomyces atratus</name>
    <dbReference type="NCBI Taxonomy" id="1893"/>
    <lineage>
        <taxon>Bacteria</taxon>
        <taxon>Bacillati</taxon>
        <taxon>Actinomycetota</taxon>
        <taxon>Actinomycetes</taxon>
        <taxon>Kitasatosporales</taxon>
        <taxon>Streptomycetaceae</taxon>
        <taxon>Streptomyces</taxon>
    </lineage>
</organism>
<proteinExistence type="predicted"/>
<evidence type="ECO:0000313" key="3">
    <source>
        <dbReference type="Proteomes" id="UP000252698"/>
    </source>
</evidence>
<gene>
    <name evidence="2" type="ORF">C5746_38895</name>
</gene>
<feature type="region of interest" description="Disordered" evidence="1">
    <location>
        <begin position="1"/>
        <end position="63"/>
    </location>
</feature>
<dbReference type="Proteomes" id="UP000252698">
    <property type="component" value="Chromosome"/>
</dbReference>
<feature type="compositionally biased region" description="Basic and acidic residues" evidence="1">
    <location>
        <begin position="1"/>
        <end position="21"/>
    </location>
</feature>
<evidence type="ECO:0000256" key="1">
    <source>
        <dbReference type="SAM" id="MobiDB-lite"/>
    </source>
</evidence>
<name>A0A2Z5JNH6_STRAR</name>
<dbReference type="EMBL" id="CP027306">
    <property type="protein sequence ID" value="AXE81913.1"/>
    <property type="molecule type" value="Genomic_DNA"/>
</dbReference>
<dbReference type="KEGG" id="sata:C5746_38895"/>
<feature type="region of interest" description="Disordered" evidence="1">
    <location>
        <begin position="223"/>
        <end position="259"/>
    </location>
</feature>
<feature type="region of interest" description="Disordered" evidence="1">
    <location>
        <begin position="112"/>
        <end position="135"/>
    </location>
</feature>
<accession>A0A2Z5JNH6</accession>
<protein>
    <submittedName>
        <fullName evidence="2">Uncharacterized protein</fullName>
    </submittedName>
</protein>
<reference evidence="2 3" key="1">
    <citation type="journal article" date="2018" name="Front. Microbiol.">
        <title>Genome Sequencing of Streptomyces atratus SCSIOZH16 and Activation Production of Nocardamine via Metabolic Engineering.</title>
        <authorList>
            <person name="Li Y."/>
            <person name="Zhang C."/>
            <person name="Liu C."/>
            <person name="Ju J."/>
            <person name="Ma J."/>
        </authorList>
    </citation>
    <scope>NUCLEOTIDE SEQUENCE [LARGE SCALE GENOMIC DNA]</scope>
    <source>
        <strain evidence="2 3">SCSIO_ZH16</strain>
    </source>
</reference>
<sequence length="259" mass="28575">MPPRHGDRPSGHRPIRDHQEVRLTPAPRSRGEPGGCEAYGGRHTRRPAPSALAAGRKPPARGKAHAWEQMEPRLEELRGPFAAECEGWAGRPDTFEGFTALLHEWGDVTREAARRGRGGSPCRSGRPGTWRVPAGRRRCDGLVRGRARPHHRRHHRPAVATDSWSVVIRSAINPASAWPSTVARAVRPRCPRYRGQDFTMPPPARDGQPQCRVFALRILESPAHALKVPRSAGPQRQGNRDADGCREARGAGHQDLPPP</sequence>